<dbReference type="Proteomes" id="UP000034982">
    <property type="component" value="Unassembled WGS sequence"/>
</dbReference>
<comment type="caution">
    <text evidence="1">The sequence shown here is derived from an EMBL/GenBank/DDBJ whole genome shotgun (WGS) entry which is preliminary data.</text>
</comment>
<name>W2CJF1_9BACT</name>
<gene>
    <name evidence="1" type="ORF">T230_11650</name>
</gene>
<organism evidence="1 2">
    <name type="scientific">Tannerella sp. oral taxon BU063 isolate Cell 1/3</name>
    <dbReference type="NCBI Taxonomy" id="1411022"/>
    <lineage>
        <taxon>Bacteria</taxon>
        <taxon>Pseudomonadati</taxon>
        <taxon>Bacteroidota</taxon>
        <taxon>Bacteroidia</taxon>
        <taxon>Bacteroidales</taxon>
        <taxon>Tannerellaceae</taxon>
        <taxon>Tannerella</taxon>
    </lineage>
</organism>
<sequence>MNQMIALLEEKRGCHTVDRALLFAEKSCHASRSVLLRKERGCHAVDRALLFAEKSCHASRSVLLRKERGYHAVDRALWDEKKHGQWSWMALWNVAKGGLHSVTPFVRYGKRSTFAAASGR</sequence>
<protein>
    <submittedName>
        <fullName evidence="1">Uncharacterized protein</fullName>
    </submittedName>
</protein>
<dbReference type="AlphaFoldDB" id="W2CJF1"/>
<proteinExistence type="predicted"/>
<dbReference type="EMBL" id="AYYE01001154">
    <property type="protein sequence ID" value="ETK06606.1"/>
    <property type="molecule type" value="Genomic_DNA"/>
</dbReference>
<reference evidence="1 2" key="1">
    <citation type="submission" date="2013-11" db="EMBL/GenBank/DDBJ databases">
        <title>Single cell genomics of uncultured Tannerella BU063 (oral taxon 286).</title>
        <authorList>
            <person name="Beall C.J."/>
            <person name="Campbell A.G."/>
            <person name="Griffen A.L."/>
            <person name="Podar M."/>
            <person name="Leys E.J."/>
        </authorList>
    </citation>
    <scope>NUCLEOTIDE SEQUENCE [LARGE SCALE GENOMIC DNA]</scope>
    <source>
        <strain evidence="1">Cell 1/3</strain>
    </source>
</reference>
<evidence type="ECO:0000313" key="1">
    <source>
        <dbReference type="EMBL" id="ETK06606.1"/>
    </source>
</evidence>
<accession>W2CJF1</accession>
<evidence type="ECO:0000313" key="2">
    <source>
        <dbReference type="Proteomes" id="UP000034982"/>
    </source>
</evidence>